<dbReference type="PANTHER" id="PTHR23150:SF19">
    <property type="entry name" value="FORMYLGLYCINE-GENERATING ENZYME"/>
    <property type="match status" value="1"/>
</dbReference>
<dbReference type="Pfam" id="PF03781">
    <property type="entry name" value="FGE-sulfatase"/>
    <property type="match status" value="1"/>
</dbReference>
<reference evidence="4" key="4">
    <citation type="submission" date="2020-09" db="EMBL/GenBank/DDBJ databases">
        <authorList>
            <person name="Sun Q."/>
            <person name="Zhou Y."/>
        </authorList>
    </citation>
    <scope>NUCLEOTIDE SEQUENCE</scope>
    <source>
        <strain evidence="4">CGMCC 4.7206</strain>
    </source>
</reference>
<reference evidence="3" key="5">
    <citation type="submission" date="2023-12" db="EMBL/GenBank/DDBJ databases">
        <authorList>
            <person name="Sun Q."/>
            <person name="Inoue M."/>
        </authorList>
    </citation>
    <scope>NUCLEOTIDE SEQUENCE</scope>
    <source>
        <strain evidence="3">JCM 10664</strain>
    </source>
</reference>
<dbReference type="Gene3D" id="3.90.1580.10">
    <property type="entry name" value="paralog of FGE (formylglycine-generating enzyme)"/>
    <property type="match status" value="1"/>
</dbReference>
<comment type="caution">
    <text evidence="4">The sequence shown here is derived from an EMBL/GenBank/DDBJ whole genome shotgun (WGS) entry which is preliminary data.</text>
</comment>
<protein>
    <submittedName>
        <fullName evidence="3">Formylglycine-generating enzyme family protein</fullName>
    </submittedName>
</protein>
<evidence type="ECO:0000259" key="2">
    <source>
        <dbReference type="Pfam" id="PF03781"/>
    </source>
</evidence>
<evidence type="ECO:0000313" key="5">
    <source>
        <dbReference type="Proteomes" id="UP000597989"/>
    </source>
</evidence>
<reference evidence="4 5" key="2">
    <citation type="journal article" date="2014" name="Int. J. Syst. Evol. Microbiol.">
        <title>Complete genome sequence of Corynebacterium casei LMG S-19264T (=DSM 44701T), isolated from a smear-ripened cheese.</title>
        <authorList>
            <consortium name="US DOE Joint Genome Institute (JGI-PGF)"/>
            <person name="Walter F."/>
            <person name="Albersmeier A."/>
            <person name="Kalinowski J."/>
            <person name="Ruckert C."/>
        </authorList>
    </citation>
    <scope>NUCLEOTIDE SEQUENCE [LARGE SCALE GENOMIC DNA]</scope>
    <source>
        <strain evidence="4 5">CGMCC 4.7206</strain>
    </source>
</reference>
<dbReference type="InterPro" id="IPR016187">
    <property type="entry name" value="CTDL_fold"/>
</dbReference>
<name>A0A917JYH4_9PSEU</name>
<dbReference type="SUPFAM" id="SSF56436">
    <property type="entry name" value="C-type lectin-like"/>
    <property type="match status" value="1"/>
</dbReference>
<evidence type="ECO:0000256" key="1">
    <source>
        <dbReference type="SAM" id="MobiDB-lite"/>
    </source>
</evidence>
<evidence type="ECO:0000313" key="6">
    <source>
        <dbReference type="Proteomes" id="UP001500220"/>
    </source>
</evidence>
<proteinExistence type="predicted"/>
<accession>A0A917JYH4</accession>
<feature type="region of interest" description="Disordered" evidence="1">
    <location>
        <begin position="1"/>
        <end position="30"/>
    </location>
</feature>
<reference evidence="3" key="1">
    <citation type="journal article" date="2014" name="Int. J. Syst. Evol. Microbiol.">
        <title>Complete genome of a new Firmicutes species belonging to the dominant human colonic microbiota ('Ruminococcus bicirculans') reveals two chromosomes and a selective capacity to utilize plant glucans.</title>
        <authorList>
            <consortium name="NISC Comparative Sequencing Program"/>
            <person name="Wegmann U."/>
            <person name="Louis P."/>
            <person name="Goesmann A."/>
            <person name="Henrissat B."/>
            <person name="Duncan S.H."/>
            <person name="Flint H.J."/>
        </authorList>
    </citation>
    <scope>NUCLEOTIDE SEQUENCE</scope>
    <source>
        <strain evidence="3">JCM 10664</strain>
    </source>
</reference>
<dbReference type="EMBL" id="BAAAHC010000013">
    <property type="protein sequence ID" value="GAA0530505.1"/>
    <property type="molecule type" value="Genomic_DNA"/>
</dbReference>
<gene>
    <name evidence="3" type="ORF">GCM10009545_36240</name>
    <name evidence="4" type="ORF">GCM10011581_28840</name>
</gene>
<feature type="compositionally biased region" description="Polar residues" evidence="1">
    <location>
        <begin position="297"/>
        <end position="307"/>
    </location>
</feature>
<dbReference type="GO" id="GO:0120147">
    <property type="term" value="F:formylglycine-generating oxidase activity"/>
    <property type="evidence" value="ECO:0007669"/>
    <property type="project" value="TreeGrafter"/>
</dbReference>
<dbReference type="InterPro" id="IPR005532">
    <property type="entry name" value="SUMF_dom"/>
</dbReference>
<dbReference type="EMBL" id="BMMT01000009">
    <property type="protein sequence ID" value="GGI89971.1"/>
    <property type="molecule type" value="Genomic_DNA"/>
</dbReference>
<dbReference type="PANTHER" id="PTHR23150">
    <property type="entry name" value="SULFATASE MODIFYING FACTOR 1, 2"/>
    <property type="match status" value="1"/>
</dbReference>
<sequence>MIEHSGCCGPTRGALGGAAPSSPAPEPAPAPTAVAAVFADLPGGTFQMGTEDTDGFPADGEGPVRPVALSPFRIAVHTVTNAQFGEFVAATGYVTDAERFGWSYVFAGFLPRALRKVSPRPQQTPWWCGVEGACWRAPEGPGSTVADRADHPVVHVSWHDAVAYCRWSGTRLPTEAEWEYAARGGLSGRRFPWGDELTPGGQHRCNIWQGQFPVKNTAEDGYRGTAPVDAFEPNGFGLYNVAGNVWEWCSDWWGTEHGSSLVTDPTGPADGSAKVMRGGSYLCHASYCNRYRVAARTSNTPDSSSGNIGFRVVADTPADQR</sequence>
<organism evidence="4 5">
    <name type="scientific">Saccharopolyspora thermophila</name>
    <dbReference type="NCBI Taxonomy" id="89367"/>
    <lineage>
        <taxon>Bacteria</taxon>
        <taxon>Bacillati</taxon>
        <taxon>Actinomycetota</taxon>
        <taxon>Actinomycetes</taxon>
        <taxon>Pseudonocardiales</taxon>
        <taxon>Pseudonocardiaceae</taxon>
        <taxon>Saccharopolyspora</taxon>
    </lineage>
</organism>
<dbReference type="RefSeq" id="WP_373289881.1">
    <property type="nucleotide sequence ID" value="NZ_BAAAHC010000013.1"/>
</dbReference>
<dbReference type="AlphaFoldDB" id="A0A917JYH4"/>
<keyword evidence="6" id="KW-1185">Reference proteome</keyword>
<dbReference type="InterPro" id="IPR051043">
    <property type="entry name" value="Sulfatase_Mod_Factor_Kinase"/>
</dbReference>
<reference evidence="6" key="3">
    <citation type="journal article" date="2019" name="Int. J. Syst. Evol. Microbiol.">
        <title>The Global Catalogue of Microorganisms (GCM) 10K type strain sequencing project: providing services to taxonomists for standard genome sequencing and annotation.</title>
        <authorList>
            <consortium name="The Broad Institute Genomics Platform"/>
            <consortium name="The Broad Institute Genome Sequencing Center for Infectious Disease"/>
            <person name="Wu L."/>
            <person name="Ma J."/>
        </authorList>
    </citation>
    <scope>NUCLEOTIDE SEQUENCE [LARGE SCALE GENOMIC DNA]</scope>
    <source>
        <strain evidence="6">JCM 10664</strain>
    </source>
</reference>
<evidence type="ECO:0000313" key="3">
    <source>
        <dbReference type="EMBL" id="GAA0530505.1"/>
    </source>
</evidence>
<feature type="region of interest" description="Disordered" evidence="1">
    <location>
        <begin position="297"/>
        <end position="321"/>
    </location>
</feature>
<dbReference type="Proteomes" id="UP001500220">
    <property type="component" value="Unassembled WGS sequence"/>
</dbReference>
<dbReference type="Proteomes" id="UP000597989">
    <property type="component" value="Unassembled WGS sequence"/>
</dbReference>
<feature type="domain" description="Sulfatase-modifying factor enzyme-like" evidence="2">
    <location>
        <begin position="41"/>
        <end position="313"/>
    </location>
</feature>
<evidence type="ECO:0000313" key="4">
    <source>
        <dbReference type="EMBL" id="GGI89971.1"/>
    </source>
</evidence>
<dbReference type="InterPro" id="IPR042095">
    <property type="entry name" value="SUMF_sf"/>
</dbReference>